<feature type="region of interest" description="Disordered" evidence="1">
    <location>
        <begin position="105"/>
        <end position="175"/>
    </location>
</feature>
<sequence length="175" mass="18800">MRAADVGLLRICAYPWYWGRYGPPAAPVHGATAMNNCRPPPPLKFGALVDARRAIQAMVRFGQPPKYSVRGRLAADSANNWDPQSISITEQDRCFDSMLGEALGEQGRRQSISTGAPPRYPHSTAHLPLSLSTTGFEALPSDSRSSAPLSRMPSALSPPSRASGLAVTCLSHSRT</sequence>
<organism evidence="2 3">
    <name type="scientific">Mycena belliarum</name>
    <dbReference type="NCBI Taxonomy" id="1033014"/>
    <lineage>
        <taxon>Eukaryota</taxon>
        <taxon>Fungi</taxon>
        <taxon>Dikarya</taxon>
        <taxon>Basidiomycota</taxon>
        <taxon>Agaricomycotina</taxon>
        <taxon>Agaricomycetes</taxon>
        <taxon>Agaricomycetidae</taxon>
        <taxon>Agaricales</taxon>
        <taxon>Marasmiineae</taxon>
        <taxon>Mycenaceae</taxon>
        <taxon>Mycena</taxon>
    </lineage>
</organism>
<dbReference type="Proteomes" id="UP001222325">
    <property type="component" value="Unassembled WGS sequence"/>
</dbReference>
<evidence type="ECO:0000313" key="2">
    <source>
        <dbReference type="EMBL" id="KAJ7089195.1"/>
    </source>
</evidence>
<dbReference type="AlphaFoldDB" id="A0AAD6XPA2"/>
<comment type="caution">
    <text evidence="2">The sequence shown here is derived from an EMBL/GenBank/DDBJ whole genome shotgun (WGS) entry which is preliminary data.</text>
</comment>
<name>A0AAD6XPA2_9AGAR</name>
<evidence type="ECO:0000313" key="3">
    <source>
        <dbReference type="Proteomes" id="UP001222325"/>
    </source>
</evidence>
<gene>
    <name evidence="2" type="ORF">B0H15DRAFT_278786</name>
</gene>
<accession>A0AAD6XPA2</accession>
<keyword evidence="3" id="KW-1185">Reference proteome</keyword>
<reference evidence="2" key="1">
    <citation type="submission" date="2023-03" db="EMBL/GenBank/DDBJ databases">
        <title>Massive genome expansion in bonnet fungi (Mycena s.s.) driven by repeated elements and novel gene families across ecological guilds.</title>
        <authorList>
            <consortium name="Lawrence Berkeley National Laboratory"/>
            <person name="Harder C.B."/>
            <person name="Miyauchi S."/>
            <person name="Viragh M."/>
            <person name="Kuo A."/>
            <person name="Thoen E."/>
            <person name="Andreopoulos B."/>
            <person name="Lu D."/>
            <person name="Skrede I."/>
            <person name="Drula E."/>
            <person name="Henrissat B."/>
            <person name="Morin E."/>
            <person name="Kohler A."/>
            <person name="Barry K."/>
            <person name="LaButti K."/>
            <person name="Morin E."/>
            <person name="Salamov A."/>
            <person name="Lipzen A."/>
            <person name="Mereny Z."/>
            <person name="Hegedus B."/>
            <person name="Baldrian P."/>
            <person name="Stursova M."/>
            <person name="Weitz H."/>
            <person name="Taylor A."/>
            <person name="Grigoriev I.V."/>
            <person name="Nagy L.G."/>
            <person name="Martin F."/>
            <person name="Kauserud H."/>
        </authorList>
    </citation>
    <scope>NUCLEOTIDE SEQUENCE</scope>
    <source>
        <strain evidence="2">CBHHK173m</strain>
    </source>
</reference>
<protein>
    <submittedName>
        <fullName evidence="2">Uncharacterized protein</fullName>
    </submittedName>
</protein>
<dbReference type="EMBL" id="JARJCN010000024">
    <property type="protein sequence ID" value="KAJ7089195.1"/>
    <property type="molecule type" value="Genomic_DNA"/>
</dbReference>
<evidence type="ECO:0000256" key="1">
    <source>
        <dbReference type="SAM" id="MobiDB-lite"/>
    </source>
</evidence>
<proteinExistence type="predicted"/>